<evidence type="ECO:0000313" key="3">
    <source>
        <dbReference type="Proteomes" id="UP001589718"/>
    </source>
</evidence>
<evidence type="ECO:0000313" key="2">
    <source>
        <dbReference type="EMBL" id="MFB9523059.1"/>
    </source>
</evidence>
<dbReference type="EC" id="2.3.-.-" evidence="2"/>
<reference evidence="2 3" key="1">
    <citation type="submission" date="2024-09" db="EMBL/GenBank/DDBJ databases">
        <authorList>
            <person name="Sun Q."/>
            <person name="Mori K."/>
        </authorList>
    </citation>
    <scope>NUCLEOTIDE SEQUENCE [LARGE SCALE GENOMIC DNA]</scope>
    <source>
        <strain evidence="2 3">JCM 4362</strain>
    </source>
</reference>
<name>A0ABV5PIW7_STRCM</name>
<dbReference type="InterPro" id="IPR016181">
    <property type="entry name" value="Acyl_CoA_acyltransferase"/>
</dbReference>
<dbReference type="Gene3D" id="3.40.630.30">
    <property type="match status" value="1"/>
</dbReference>
<accession>A0ABV5PIW7</accession>
<dbReference type="RefSeq" id="WP_345219726.1">
    <property type="nucleotide sequence ID" value="NZ_BAAAXE010000002.1"/>
</dbReference>
<dbReference type="CDD" id="cd04301">
    <property type="entry name" value="NAT_SF"/>
    <property type="match status" value="1"/>
</dbReference>
<dbReference type="PROSITE" id="PS51186">
    <property type="entry name" value="GNAT"/>
    <property type="match status" value="1"/>
</dbReference>
<gene>
    <name evidence="2" type="ORF">ACFFTU_24230</name>
</gene>
<organism evidence="2 3">
    <name type="scientific">Streptomyces cremeus</name>
    <dbReference type="NCBI Taxonomy" id="66881"/>
    <lineage>
        <taxon>Bacteria</taxon>
        <taxon>Bacillati</taxon>
        <taxon>Actinomycetota</taxon>
        <taxon>Actinomycetes</taxon>
        <taxon>Kitasatosporales</taxon>
        <taxon>Streptomycetaceae</taxon>
        <taxon>Streptomyces</taxon>
    </lineage>
</organism>
<keyword evidence="2" id="KW-0012">Acyltransferase</keyword>
<proteinExistence type="predicted"/>
<protein>
    <submittedName>
        <fullName evidence="2">GNAT family N-acetyltransferase</fullName>
        <ecNumber evidence="2">2.3.-.-</ecNumber>
    </submittedName>
</protein>
<dbReference type="Pfam" id="PF00583">
    <property type="entry name" value="Acetyltransf_1"/>
    <property type="match status" value="1"/>
</dbReference>
<comment type="caution">
    <text evidence="2">The sequence shown here is derived from an EMBL/GenBank/DDBJ whole genome shotgun (WGS) entry which is preliminary data.</text>
</comment>
<dbReference type="Proteomes" id="UP001589718">
    <property type="component" value="Unassembled WGS sequence"/>
</dbReference>
<sequence length="158" mass="17012">MDLENPGRLVIRHADASDWLGLAGIDAVAASGDDARRASIRRWCEQGSVLLAEDASGPLGYSVLEYTFFEQGFITMVMVAPTARRRGVGARLLKATEAACTSPKLFTSTNVSNHPMQLLLQRVGYSPVGLLHGLDEGDPELFYLCPNAQPPGPVKAED</sequence>
<keyword evidence="3" id="KW-1185">Reference proteome</keyword>
<dbReference type="EMBL" id="JBHMCR010000016">
    <property type="protein sequence ID" value="MFB9523059.1"/>
    <property type="molecule type" value="Genomic_DNA"/>
</dbReference>
<dbReference type="GO" id="GO:0016746">
    <property type="term" value="F:acyltransferase activity"/>
    <property type="evidence" value="ECO:0007669"/>
    <property type="project" value="UniProtKB-KW"/>
</dbReference>
<dbReference type="SUPFAM" id="SSF55729">
    <property type="entry name" value="Acyl-CoA N-acyltransferases (Nat)"/>
    <property type="match status" value="1"/>
</dbReference>
<dbReference type="InterPro" id="IPR000182">
    <property type="entry name" value="GNAT_dom"/>
</dbReference>
<keyword evidence="2" id="KW-0808">Transferase</keyword>
<evidence type="ECO:0000259" key="1">
    <source>
        <dbReference type="PROSITE" id="PS51186"/>
    </source>
</evidence>
<feature type="domain" description="N-acetyltransferase" evidence="1">
    <location>
        <begin position="9"/>
        <end position="148"/>
    </location>
</feature>